<proteinExistence type="predicted"/>
<gene>
    <name evidence="4" type="ORF">TH63_17020</name>
</gene>
<dbReference type="Gene3D" id="3.40.710.10">
    <property type="entry name" value="DD-peptidase/beta-lactamase superfamily"/>
    <property type="match status" value="1"/>
</dbReference>
<evidence type="ECO:0000313" key="5">
    <source>
        <dbReference type="Proteomes" id="UP000036458"/>
    </source>
</evidence>
<dbReference type="PROSITE" id="PS51257">
    <property type="entry name" value="PROKAR_LIPOPROTEIN"/>
    <property type="match status" value="1"/>
</dbReference>
<evidence type="ECO:0000313" key="4">
    <source>
        <dbReference type="EMBL" id="AKQ46955.1"/>
    </source>
</evidence>
<dbReference type="OrthoDB" id="1185352at2"/>
<dbReference type="AlphaFoldDB" id="A0A0H4VM79"/>
<keyword evidence="1" id="KW-0378">Hydrolase</keyword>
<sequence length="389" mass="44196">MKRTLHRFLPFLLAGLLACQTNSGTTSQTATSNAKVYYPGSGDYWETRKPEQVGMDAELLAQAVAYAQTQETKRPKDFSDQEQIFGKLLGAIPKDRASTNGIILKNGYIVAEWGDTKAVDPTYSIAKSFLSTILGITIDKGMIKDVHDPVANYIKDGGYDAEHNRKITWHHHAQQTSEWEGELFGKSHTFVDKEEFGSGERKPRELKEPGTFYEYNDVRINRLSLSLLRLWKKPLPEVLREQIMNPIGASNTWKYLPYKNSYVDVDGKQMPSVSGGTRWGGGLWINTRDEARFGYLFLRNGRWKDKQLVSEKWVKQATTPGPIGPDYGYLWWLNTQKKQWPSAPATSYAALGAGSNTIWVDPEHDLVVVWRWHQTNGDEFFKRILAAVK</sequence>
<organism evidence="4 5">
    <name type="scientific">Rufibacter radiotolerans</name>
    <dbReference type="NCBI Taxonomy" id="1379910"/>
    <lineage>
        <taxon>Bacteria</taxon>
        <taxon>Pseudomonadati</taxon>
        <taxon>Bacteroidota</taxon>
        <taxon>Cytophagia</taxon>
        <taxon>Cytophagales</taxon>
        <taxon>Hymenobacteraceae</taxon>
        <taxon>Rufibacter</taxon>
    </lineage>
</organism>
<dbReference type="GO" id="GO:0016787">
    <property type="term" value="F:hydrolase activity"/>
    <property type="evidence" value="ECO:0007669"/>
    <property type="project" value="UniProtKB-KW"/>
</dbReference>
<evidence type="ECO:0000259" key="3">
    <source>
        <dbReference type="Pfam" id="PF00144"/>
    </source>
</evidence>
<dbReference type="Pfam" id="PF00144">
    <property type="entry name" value="Beta-lactamase"/>
    <property type="match status" value="1"/>
</dbReference>
<keyword evidence="2" id="KW-0732">Signal</keyword>
<dbReference type="EMBL" id="CP010777">
    <property type="protein sequence ID" value="AKQ46955.1"/>
    <property type="molecule type" value="Genomic_DNA"/>
</dbReference>
<dbReference type="InterPro" id="IPR001466">
    <property type="entry name" value="Beta-lactam-related"/>
</dbReference>
<reference evidence="4 5" key="1">
    <citation type="submission" date="2015-01" db="EMBL/GenBank/DDBJ databases">
        <title>Rufibacter sp./DG31D/ whole genome sequencing.</title>
        <authorList>
            <person name="Kim M.K."/>
            <person name="Srinivasan S."/>
            <person name="Lee J.-J."/>
        </authorList>
    </citation>
    <scope>NUCLEOTIDE SEQUENCE [LARGE SCALE GENOMIC DNA]</scope>
    <source>
        <strain evidence="4 5">DG31D</strain>
    </source>
</reference>
<dbReference type="KEGG" id="ruf:TH63_17020"/>
<feature type="chain" id="PRO_5005210946" evidence="2">
    <location>
        <begin position="24"/>
        <end position="389"/>
    </location>
</feature>
<accession>A0A0H4VM79</accession>
<dbReference type="InterPro" id="IPR012338">
    <property type="entry name" value="Beta-lactam/transpept-like"/>
</dbReference>
<dbReference type="InterPro" id="IPR050789">
    <property type="entry name" value="Diverse_Enzym_Activities"/>
</dbReference>
<name>A0A0H4VM79_9BACT</name>
<keyword evidence="5" id="KW-1185">Reference proteome</keyword>
<feature type="signal peptide" evidence="2">
    <location>
        <begin position="1"/>
        <end position="23"/>
    </location>
</feature>
<dbReference type="PATRIC" id="fig|1379910.4.peg.3709"/>
<dbReference type="PANTHER" id="PTHR43283:SF11">
    <property type="entry name" value="BETA-LACTAMASE-RELATED DOMAIN-CONTAINING PROTEIN"/>
    <property type="match status" value="1"/>
</dbReference>
<dbReference type="SUPFAM" id="SSF56601">
    <property type="entry name" value="beta-lactamase/transpeptidase-like"/>
    <property type="match status" value="1"/>
</dbReference>
<feature type="domain" description="Beta-lactamase-related" evidence="3">
    <location>
        <begin position="121"/>
        <end position="379"/>
    </location>
</feature>
<dbReference type="STRING" id="1379910.TH63_17020"/>
<dbReference type="PANTHER" id="PTHR43283">
    <property type="entry name" value="BETA-LACTAMASE-RELATED"/>
    <property type="match status" value="1"/>
</dbReference>
<dbReference type="RefSeq" id="WP_048922005.1">
    <property type="nucleotide sequence ID" value="NZ_CP010777.1"/>
</dbReference>
<protein>
    <submittedName>
        <fullName evidence="4">Beta-lactamase</fullName>
    </submittedName>
</protein>
<dbReference type="Proteomes" id="UP000036458">
    <property type="component" value="Chromosome"/>
</dbReference>
<evidence type="ECO:0000256" key="1">
    <source>
        <dbReference type="ARBA" id="ARBA00022801"/>
    </source>
</evidence>
<evidence type="ECO:0000256" key="2">
    <source>
        <dbReference type="SAM" id="SignalP"/>
    </source>
</evidence>